<evidence type="ECO:0000313" key="1">
    <source>
        <dbReference type="EMBL" id="GGE76087.1"/>
    </source>
</evidence>
<name>A0A917AUS9_9BACI</name>
<dbReference type="Proteomes" id="UP000605259">
    <property type="component" value="Unassembled WGS sequence"/>
</dbReference>
<dbReference type="AlphaFoldDB" id="A0A917AUS9"/>
<reference evidence="1" key="1">
    <citation type="journal article" date="2014" name="Int. J. Syst. Evol. Microbiol.">
        <title>Complete genome sequence of Corynebacterium casei LMG S-19264T (=DSM 44701T), isolated from a smear-ripened cheese.</title>
        <authorList>
            <consortium name="US DOE Joint Genome Institute (JGI-PGF)"/>
            <person name="Walter F."/>
            <person name="Albersmeier A."/>
            <person name="Kalinowski J."/>
            <person name="Ruckert C."/>
        </authorList>
    </citation>
    <scope>NUCLEOTIDE SEQUENCE</scope>
    <source>
        <strain evidence="1">CGMCC 1.12698</strain>
    </source>
</reference>
<dbReference type="EMBL" id="BMFK01000002">
    <property type="protein sequence ID" value="GGE76087.1"/>
    <property type="molecule type" value="Genomic_DNA"/>
</dbReference>
<proteinExistence type="predicted"/>
<evidence type="ECO:0000313" key="2">
    <source>
        <dbReference type="Proteomes" id="UP000605259"/>
    </source>
</evidence>
<organism evidence="1 2">
    <name type="scientific">Priestia taiwanensis</name>
    <dbReference type="NCBI Taxonomy" id="1347902"/>
    <lineage>
        <taxon>Bacteria</taxon>
        <taxon>Bacillati</taxon>
        <taxon>Bacillota</taxon>
        <taxon>Bacilli</taxon>
        <taxon>Bacillales</taxon>
        <taxon>Bacillaceae</taxon>
        <taxon>Priestia</taxon>
    </lineage>
</organism>
<dbReference type="RefSeq" id="WP_188389037.1">
    <property type="nucleotide sequence ID" value="NZ_BMFK01000002.1"/>
</dbReference>
<keyword evidence="2" id="KW-1185">Reference proteome</keyword>
<comment type="caution">
    <text evidence="1">The sequence shown here is derived from an EMBL/GenBank/DDBJ whole genome shotgun (WGS) entry which is preliminary data.</text>
</comment>
<protein>
    <submittedName>
        <fullName evidence="1">Uncharacterized protein</fullName>
    </submittedName>
</protein>
<sequence length="204" mass="24701">MDYNRLMRETPKDYSKLDDENFQELIQLDIKNKLNEQLARQLRKDEESVVKWLKELKSLYADLLTQFSRRKNEDEEYKAELKLRYNGKEFTKRWATRKAETSRWKKNVGRYKENLKLRLDEAKELNTKFKQQPQPMKKSDASLERVKLKKAIAEIADLIRHEQSFDEFEENQKKILSIIERAVGKSIREMFDNQDRKEKRTPIK</sequence>
<gene>
    <name evidence="1" type="ORF">GCM10007140_27310</name>
</gene>
<reference evidence="1" key="2">
    <citation type="submission" date="2020-09" db="EMBL/GenBank/DDBJ databases">
        <authorList>
            <person name="Sun Q."/>
            <person name="Zhou Y."/>
        </authorList>
    </citation>
    <scope>NUCLEOTIDE SEQUENCE</scope>
    <source>
        <strain evidence="1">CGMCC 1.12698</strain>
    </source>
</reference>
<accession>A0A917AUS9</accession>